<dbReference type="EMBL" id="JAOQBH010000030">
    <property type="protein sequence ID" value="KAJ4113254.1"/>
    <property type="molecule type" value="Genomic_DNA"/>
</dbReference>
<feature type="region of interest" description="Disordered" evidence="1">
    <location>
        <begin position="384"/>
        <end position="409"/>
    </location>
</feature>
<evidence type="ECO:0000313" key="3">
    <source>
        <dbReference type="Proteomes" id="UP001152024"/>
    </source>
</evidence>
<dbReference type="Proteomes" id="UP001152024">
    <property type="component" value="Unassembled WGS sequence"/>
</dbReference>
<name>A0ABQ8QX87_FUSEQ</name>
<comment type="caution">
    <text evidence="2">The sequence shown here is derived from an EMBL/GenBank/DDBJ whole genome shotgun (WGS) entry which is preliminary data.</text>
</comment>
<evidence type="ECO:0000313" key="2">
    <source>
        <dbReference type="EMBL" id="KAJ4113254.1"/>
    </source>
</evidence>
<evidence type="ECO:0000256" key="1">
    <source>
        <dbReference type="SAM" id="MobiDB-lite"/>
    </source>
</evidence>
<keyword evidence="3" id="KW-1185">Reference proteome</keyword>
<proteinExistence type="predicted"/>
<organism evidence="2 3">
    <name type="scientific">Fusarium equiseti</name>
    <name type="common">Fusarium scirpi</name>
    <dbReference type="NCBI Taxonomy" id="61235"/>
    <lineage>
        <taxon>Eukaryota</taxon>
        <taxon>Fungi</taxon>
        <taxon>Dikarya</taxon>
        <taxon>Ascomycota</taxon>
        <taxon>Pezizomycotina</taxon>
        <taxon>Sordariomycetes</taxon>
        <taxon>Hypocreomycetidae</taxon>
        <taxon>Hypocreales</taxon>
        <taxon>Nectriaceae</taxon>
        <taxon>Fusarium</taxon>
        <taxon>Fusarium incarnatum-equiseti species complex</taxon>
    </lineage>
</organism>
<protein>
    <submittedName>
        <fullName evidence="2">Uncharacterized protein</fullName>
    </submittedName>
</protein>
<gene>
    <name evidence="2" type="ORF">NW768_011532</name>
</gene>
<sequence>MRYKDWDVLLFEQSSPVPLQEFRVGCYAVEDTESPGPRASGIPIVTCFVPSLEPDTPFQISIHSWKQPSVDQPKDEDCPSIGARLFIDGSLVASTFTNKNISWPCIISHIDAKKVIKFPMFQRELLRQRHWSAADNLGRIKLVISEGVCHGSEDDKTFEKVHNLVIFSFQHAPQGQQESLGVGCNTNTLADLLEHLEIAWPNPSMWRRLQQSAVASQTSFNGQSPSQPGMQQPLYEFQGQALPQYNNTAHPGTPSFFLTHQSAVECANAPINATMSPWNHAVPPHVQNTTPHMSTPDVPFRKENCQIPTWPGSPILADPSFTLGHQSQQQVLQQMYTPSNGSVPIPIVRPQSAEVNGSVELGRAPKGNSTRLLFAAPALDAAKRSAKRARSDTTTSTQTIEEEEEVRKRNSRLNSILFEMANVPGGLA</sequence>
<reference evidence="2" key="1">
    <citation type="submission" date="2022-09" db="EMBL/GenBank/DDBJ databases">
        <title>Fusarium specimens isolated from Avocado Roots.</title>
        <authorList>
            <person name="Stajich J."/>
            <person name="Roper C."/>
            <person name="Heimlech-Rivalta G."/>
        </authorList>
    </citation>
    <scope>NUCLEOTIDE SEQUENCE</scope>
    <source>
        <strain evidence="2">CF00095</strain>
    </source>
</reference>
<accession>A0ABQ8QX87</accession>